<evidence type="ECO:0000313" key="7">
    <source>
        <dbReference type="Proteomes" id="UP000597762"/>
    </source>
</evidence>
<feature type="coiled-coil region" evidence="4">
    <location>
        <begin position="902"/>
        <end position="1232"/>
    </location>
</feature>
<feature type="coiled-coil region" evidence="4">
    <location>
        <begin position="218"/>
        <end position="317"/>
    </location>
</feature>
<evidence type="ECO:0000256" key="4">
    <source>
        <dbReference type="SAM" id="Coils"/>
    </source>
</evidence>
<sequence length="1504" mass="174638">MESRLEEVTRRLKETEKSLADIYQQEKQIKTDNNWKSTFWSSSVYDFCPQADNKVGQLQRDRTGTDPSTKQVKSFFDVDSNVKYEQNTPSGSELNFESDKLISSTPKNNEEKMDWKMKEKILKERILDLQSELKNQDQILREAEERFERAQQETANAFQEKECLKELVADLTSELTEMKQLRKREKEDIRKQFDEYQLSSKEKNQLIEAKMLATDAERHELLQNISSLQAKLNKVSDEATWFHVENSQILEERNRLEEENTILKTKLASAKKSVVFNEVASEMENLEQENLQLHCQLEKQTQQLKQFEIEREDIKTAFVQYLHLLENGGHQDDVPHASKNISLDSGNLSWKNENKGHASKFTLVSDFETLMKISIPNACYSLLADFREKFVSKDSLIQKMKGTIESLEEELHQREEMQSLQDELQQMTKRCLSNEQKVKDLMTNNEFLKQQTSNFQANIETLKFQLAESEAKTEKLDFCIGQRNTHLIELQEEINKKCSEVCQLERKLRNKSCEVTSLEQQLEEKVVDFSSHLTKYKGIEEQIKAYEVQLDQSTIECNRLKLSMEKMTKDKEKLIQFHSEKLQDRKKQIESLQENSLNQRELNSDLSKEIDALSQEVSTKTEKLKDMELELNQILQKLSQKTEELDDVKLQLNFQTSESKSRINQMETSIDYLKAEISRNVKDMKENKKLYSDQIAQYGEKEKSLLGQLKVLKQAFKDKEQECIGLQQTLQQNELMLDQSNKHISHLEDSQANTQKEMSKLEQHLLVERSQQMELVQSLKQKSDHFQKIAEQGEMQIKELTETIHELQASKMSVAKQLAEINSRLQQEQEEGLRKTASLGFMKEQYQQSNEELQHHKNAVCELEHHVKVQSEEINTFSKENRELNKSVAFLKVKVDEQKVLKEKLEHHISDLDQSLKAKEEICKDLGEAIKKLQNEISTKNDNIEDLQNNLEEQRGELDNRTTKVSQLVTTMSEYQKEMEGRVTDLENRLKSAENDIKERTEQIWNYKEQYETTFVELQDKSNLLEHADQTCHKLQLELTEKKASLQNLTKTVQNMKEREKESQRNKTEITQELRLTRERLQSQTNDFILARHQLEQLRHEHDKLVQQLDNMATTTNTKEMNIAQLVEEINALRVEKVQSETKMSAEIKQLQQEVKMEQQAHAMELERLKETQGLLQASKDELSELLNQTNQQKLKNGSKHEQEMNSVKASLHLLQEELKIQKENVASLNETLVLKDVALSKLQSDLKSYEKKFLNMKILQLEQNAVTQPKSVSFSTVDAVLNLDRPCTVESSKTKESSNLLEMICKEKPENELHSDTESLVANSQKKAGNQVPFDKSFHNVKLDTTTPAFEKIRKMLVGLTASLPLHEDSIGTLSSSLETSPDMNPALSLEPSSFDHKNPESVPQEKISNDAGKTCVPIISTKPDTFLDKPLKSDLIPTFKLHDQQLASMKSPSDVPEERKAYMLHLQQRISANEQLQEEIDIQLQKLQQIEKTGSKKPKTFT</sequence>
<evidence type="ECO:0000256" key="5">
    <source>
        <dbReference type="SAM" id="MobiDB-lite"/>
    </source>
</evidence>
<evidence type="ECO:0000256" key="2">
    <source>
        <dbReference type="ARBA" id="ARBA00022490"/>
    </source>
</evidence>
<name>A0A812D4C2_ACAPH</name>
<dbReference type="Gene3D" id="1.10.287.1490">
    <property type="match status" value="1"/>
</dbReference>
<protein>
    <recommendedName>
        <fullName evidence="8">Coiled-coil domain-containing protein 18</fullName>
    </recommendedName>
</protein>
<feature type="coiled-coil region" evidence="4">
    <location>
        <begin position="536"/>
        <end position="764"/>
    </location>
</feature>
<feature type="compositionally biased region" description="Polar residues" evidence="5">
    <location>
        <begin position="1375"/>
        <end position="1384"/>
    </location>
</feature>
<keyword evidence="7" id="KW-1185">Reference proteome</keyword>
<organism evidence="6 7">
    <name type="scientific">Acanthosepion pharaonis</name>
    <name type="common">Pharaoh cuttlefish</name>
    <name type="synonym">Sepia pharaonis</name>
    <dbReference type="NCBI Taxonomy" id="158019"/>
    <lineage>
        <taxon>Eukaryota</taxon>
        <taxon>Metazoa</taxon>
        <taxon>Spiralia</taxon>
        <taxon>Lophotrochozoa</taxon>
        <taxon>Mollusca</taxon>
        <taxon>Cephalopoda</taxon>
        <taxon>Coleoidea</taxon>
        <taxon>Decapodiformes</taxon>
        <taxon>Sepiida</taxon>
        <taxon>Sepiina</taxon>
        <taxon>Sepiidae</taxon>
        <taxon>Acanthosepion</taxon>
    </lineage>
</organism>
<evidence type="ECO:0008006" key="8">
    <source>
        <dbReference type="Google" id="ProtNLM"/>
    </source>
</evidence>
<evidence type="ECO:0000256" key="1">
    <source>
        <dbReference type="ARBA" id="ARBA00004496"/>
    </source>
</evidence>
<dbReference type="OrthoDB" id="304163at2759"/>
<dbReference type="PANTHER" id="PTHR18875:SF8">
    <property type="entry name" value="COILED-COIL DOMAIN-CONTAINING PROTEIN 18"/>
    <property type="match status" value="1"/>
</dbReference>
<evidence type="ECO:0000256" key="3">
    <source>
        <dbReference type="ARBA" id="ARBA00023054"/>
    </source>
</evidence>
<dbReference type="PANTHER" id="PTHR18875">
    <property type="entry name" value="SARCOMA ANTIGEN NY-SAR-24/CYTOSKELETAL PROTEIN SOJO"/>
    <property type="match status" value="1"/>
</dbReference>
<dbReference type="Proteomes" id="UP000597762">
    <property type="component" value="Unassembled WGS sequence"/>
</dbReference>
<feature type="coiled-coil region" evidence="4">
    <location>
        <begin position="126"/>
        <end position="188"/>
    </location>
</feature>
<accession>A0A812D4C2</accession>
<dbReference type="EMBL" id="CAHIKZ030002446">
    <property type="protein sequence ID" value="CAE1287112.1"/>
    <property type="molecule type" value="Genomic_DNA"/>
</dbReference>
<feature type="region of interest" description="Disordered" evidence="5">
    <location>
        <begin position="1375"/>
        <end position="1409"/>
    </location>
</feature>
<feature type="coiled-coil region" evidence="4">
    <location>
        <begin position="397"/>
        <end position="437"/>
    </location>
</feature>
<keyword evidence="3 4" id="KW-0175">Coiled coil</keyword>
<evidence type="ECO:0000313" key="6">
    <source>
        <dbReference type="EMBL" id="CAE1287112.1"/>
    </source>
</evidence>
<feature type="coiled-coil region" evidence="4">
    <location>
        <begin position="790"/>
        <end position="859"/>
    </location>
</feature>
<dbReference type="GO" id="GO:0005737">
    <property type="term" value="C:cytoplasm"/>
    <property type="evidence" value="ECO:0007669"/>
    <property type="project" value="UniProtKB-SubCell"/>
</dbReference>
<dbReference type="SUPFAM" id="SSF57997">
    <property type="entry name" value="Tropomyosin"/>
    <property type="match status" value="1"/>
</dbReference>
<keyword evidence="2" id="KW-0963">Cytoplasm</keyword>
<reference evidence="6" key="1">
    <citation type="submission" date="2021-01" db="EMBL/GenBank/DDBJ databases">
        <authorList>
            <person name="Li R."/>
            <person name="Bekaert M."/>
        </authorList>
    </citation>
    <scope>NUCLEOTIDE SEQUENCE</scope>
    <source>
        <strain evidence="6">Farmed</strain>
    </source>
</reference>
<comment type="subcellular location">
    <subcellularLocation>
        <location evidence="1">Cytoplasm</location>
    </subcellularLocation>
</comment>
<comment type="caution">
    <text evidence="6">The sequence shown here is derived from an EMBL/GenBank/DDBJ whole genome shotgun (WGS) entry which is preliminary data.</text>
</comment>
<gene>
    <name evidence="6" type="ORF">SPHA_46401</name>
</gene>
<proteinExistence type="predicted"/>